<keyword evidence="3" id="KW-1185">Reference proteome</keyword>
<dbReference type="Proteomes" id="UP000017090">
    <property type="component" value="Unassembled WGS sequence"/>
</dbReference>
<proteinExistence type="predicted"/>
<reference evidence="2 3" key="1">
    <citation type="submission" date="2013-09" db="EMBL/GenBank/DDBJ databases">
        <authorList>
            <person name="Durkin A.S."/>
            <person name="Haft D.R."/>
            <person name="McCorrison J."/>
            <person name="Torralba M."/>
            <person name="Gillis M."/>
            <person name="Haft D.H."/>
            <person name="Methe B."/>
            <person name="Sutton G."/>
            <person name="Nelson K.E."/>
        </authorList>
    </citation>
    <scope>NUCLEOTIDE SEQUENCE [LARGE SCALE GENOMIC DNA]</scope>
    <source>
        <strain evidence="2 3">BV3C16-1</strain>
    </source>
</reference>
<dbReference type="OrthoDB" id="5442487at2"/>
<dbReference type="InterPro" id="IPR000510">
    <property type="entry name" value="Nase/OxRdtase_comp1"/>
</dbReference>
<feature type="domain" description="Nitrogenase/oxidoreductase component 1" evidence="1">
    <location>
        <begin position="49"/>
        <end position="319"/>
    </location>
</feature>
<dbReference type="PATRIC" id="fig|1111454.3.peg.1562"/>
<evidence type="ECO:0000259" key="1">
    <source>
        <dbReference type="Pfam" id="PF00148"/>
    </source>
</evidence>
<gene>
    <name evidence="2" type="ORF">HMPREF1250_1894</name>
</gene>
<accession>U7UH48</accession>
<dbReference type="STRING" id="1111454.HMPREF1250_1894"/>
<dbReference type="PANTHER" id="PTHR42956">
    <property type="entry name" value="NITROGENASE IRON-MOLYBDENUM COFACTOR BIOSYNTHESIS PROTEIN NIFE"/>
    <property type="match status" value="1"/>
</dbReference>
<comment type="caution">
    <text evidence="2">The sequence shown here is derived from an EMBL/GenBank/DDBJ whole genome shotgun (WGS) entry which is preliminary data.</text>
</comment>
<dbReference type="AlphaFoldDB" id="U7UH48"/>
<dbReference type="GO" id="GO:0016491">
    <property type="term" value="F:oxidoreductase activity"/>
    <property type="evidence" value="ECO:0007669"/>
    <property type="project" value="InterPro"/>
</dbReference>
<dbReference type="Gene3D" id="3.40.50.1980">
    <property type="entry name" value="Nitrogenase molybdenum iron protein domain"/>
    <property type="match status" value="2"/>
</dbReference>
<dbReference type="Pfam" id="PF00148">
    <property type="entry name" value="Oxidored_nitro"/>
    <property type="match status" value="1"/>
</dbReference>
<protein>
    <submittedName>
        <fullName evidence="2">Oxidoreductase, nitrogenase component 1</fullName>
    </submittedName>
</protein>
<organism evidence="2 3">
    <name type="scientific">Megasphaera vaginalis</name>
    <name type="common">ex Srinivasan et al. 2021</name>
    <dbReference type="NCBI Taxonomy" id="1111454"/>
    <lineage>
        <taxon>Bacteria</taxon>
        <taxon>Bacillati</taxon>
        <taxon>Bacillota</taxon>
        <taxon>Negativicutes</taxon>
        <taxon>Veillonellales</taxon>
        <taxon>Veillonellaceae</taxon>
        <taxon>Megasphaera</taxon>
    </lineage>
</organism>
<dbReference type="EMBL" id="AWXA01000041">
    <property type="protein sequence ID" value="ERT58660.1"/>
    <property type="molecule type" value="Genomic_DNA"/>
</dbReference>
<dbReference type="eggNOG" id="COG2710">
    <property type="taxonomic scope" value="Bacteria"/>
</dbReference>
<evidence type="ECO:0000313" key="2">
    <source>
        <dbReference type="EMBL" id="ERT58660.1"/>
    </source>
</evidence>
<name>U7UH48_9FIRM</name>
<dbReference type="SUPFAM" id="SSF53807">
    <property type="entry name" value="Helical backbone' metal receptor"/>
    <property type="match status" value="1"/>
</dbReference>
<dbReference type="RefSeq" id="WP_023053959.1">
    <property type="nucleotide sequence ID" value="NZ_AWXA01000041.1"/>
</dbReference>
<dbReference type="InterPro" id="IPR049939">
    <property type="entry name" value="NifE-like"/>
</dbReference>
<dbReference type="PANTHER" id="PTHR42956:SF1">
    <property type="entry name" value="NITROGENASE IRON-MOLYBDENUM COFACTOR BIOSYNTHESIS PROTEIN NIFE"/>
    <property type="match status" value="1"/>
</dbReference>
<sequence length="432" mass="47660">MTPKAYVCIAADLAAAGVEQIPAAFITAEHLIYNSPAALAFNSPGAEGFGVKRAGLAIPGSVMLLVGPGCCGRNTTILSEMSGYSERFFFYIMDETDIVTGRHLTKLPQAVGEICASLEARPSVVMICLTCVDALLGTDMERVCRKAAAAVGLPVVPCYMYALTREGRKPPMVAVRQAVYSLLEERPKEADHVNILGYFSPLIDSCEIYPLLRRAGVKKIQEISRCKTFEEYQEMGAANFNLVLHEESRLAARDLQERLHMPGVELTRLYDIEKIRRQYAIFANALGMTFDDGAYFEEAKEAVGLFTAMHGDTVFAVGEMANADPFELSVALCRYGLRVAEIYGTVTPERFVYIRQLARLSPETKIMSNLSPSMLYYEPDAAVTATIGKDAAYYHPDAARVLWTEERQPFGYAGVTKLFRSLQKVMEKGKGE</sequence>
<evidence type="ECO:0000313" key="3">
    <source>
        <dbReference type="Proteomes" id="UP000017090"/>
    </source>
</evidence>